<dbReference type="SUPFAM" id="SSF52374">
    <property type="entry name" value="Nucleotidylyl transferase"/>
    <property type="match status" value="1"/>
</dbReference>
<dbReference type="KEGG" id="paa:Paes_0370"/>
<dbReference type="Pfam" id="PF01687">
    <property type="entry name" value="Flavokinase"/>
    <property type="match status" value="1"/>
</dbReference>
<comment type="pathway">
    <text evidence="2 15">Cofactor biosynthesis; FAD biosynthesis; FAD from FMN: step 1/1.</text>
</comment>
<evidence type="ECO:0000259" key="16">
    <source>
        <dbReference type="SMART" id="SM00904"/>
    </source>
</evidence>
<comment type="catalytic activity">
    <reaction evidence="14 15">
        <text>FMN + ATP + H(+) = FAD + diphosphate</text>
        <dbReference type="Rhea" id="RHEA:17237"/>
        <dbReference type="ChEBI" id="CHEBI:15378"/>
        <dbReference type="ChEBI" id="CHEBI:30616"/>
        <dbReference type="ChEBI" id="CHEBI:33019"/>
        <dbReference type="ChEBI" id="CHEBI:57692"/>
        <dbReference type="ChEBI" id="CHEBI:58210"/>
        <dbReference type="EC" id="2.7.7.2"/>
    </reaction>
</comment>
<dbReference type="NCBIfam" id="TIGR00083">
    <property type="entry name" value="ribF"/>
    <property type="match status" value="1"/>
</dbReference>
<evidence type="ECO:0000256" key="2">
    <source>
        <dbReference type="ARBA" id="ARBA00004726"/>
    </source>
</evidence>
<name>B4S4S9_PROA2</name>
<dbReference type="GO" id="GO:0006747">
    <property type="term" value="P:FAD biosynthetic process"/>
    <property type="evidence" value="ECO:0007669"/>
    <property type="project" value="UniProtKB-UniRule"/>
</dbReference>
<dbReference type="UniPathway" id="UPA00277">
    <property type="reaction ID" value="UER00407"/>
</dbReference>
<comment type="catalytic activity">
    <reaction evidence="13 15">
        <text>riboflavin + ATP = FMN + ADP + H(+)</text>
        <dbReference type="Rhea" id="RHEA:14357"/>
        <dbReference type="ChEBI" id="CHEBI:15378"/>
        <dbReference type="ChEBI" id="CHEBI:30616"/>
        <dbReference type="ChEBI" id="CHEBI:57986"/>
        <dbReference type="ChEBI" id="CHEBI:58210"/>
        <dbReference type="ChEBI" id="CHEBI:456216"/>
        <dbReference type="EC" id="2.7.1.26"/>
    </reaction>
</comment>
<dbReference type="UniPathway" id="UPA00276">
    <property type="reaction ID" value="UER00406"/>
</dbReference>
<dbReference type="STRING" id="290512.Paes_0370"/>
<dbReference type="SUPFAM" id="SSF82114">
    <property type="entry name" value="Riboflavin kinase-like"/>
    <property type="match status" value="1"/>
</dbReference>
<evidence type="ECO:0000256" key="11">
    <source>
        <dbReference type="ARBA" id="ARBA00022840"/>
    </source>
</evidence>
<dbReference type="HOGENOM" id="CLU_048437_0_2_10"/>
<protein>
    <recommendedName>
        <fullName evidence="15">Riboflavin biosynthesis protein</fullName>
    </recommendedName>
    <domain>
        <recommendedName>
            <fullName evidence="15">Riboflavin kinase</fullName>
            <ecNumber evidence="15">2.7.1.26</ecNumber>
        </recommendedName>
        <alternativeName>
            <fullName evidence="15">Flavokinase</fullName>
        </alternativeName>
    </domain>
    <domain>
        <recommendedName>
            <fullName evidence="15">FMN adenylyltransferase</fullName>
            <ecNumber evidence="15">2.7.7.2</ecNumber>
        </recommendedName>
        <alternativeName>
            <fullName evidence="15">FAD pyrophosphorylase</fullName>
        </alternativeName>
        <alternativeName>
            <fullName evidence="15">FAD synthase</fullName>
        </alternativeName>
    </domain>
</protein>
<evidence type="ECO:0000256" key="1">
    <source>
        <dbReference type="ARBA" id="ARBA00002121"/>
    </source>
</evidence>
<dbReference type="InterPro" id="IPR002606">
    <property type="entry name" value="Riboflavin_kinase_bac"/>
</dbReference>
<sequence>MHVAEYHNGSVSYTTTGQDNPFPLMASAVTVGSYDGVHVGHRRIIGRMLDIASQERLRSVVVTFEPHPRQVIASGRSSAIELLTLPSEKRLLMESLGIDVLFVVRFDALFASRSSEWFIQHILLDLIGARHIVIGYDHGFGRDRTGGRRTLEKLAGERGFSVDVVDEVRLHDEHFSSTRIRTLLHEGRLREANAFLGAPYMISGQVVHGQGLGRKIGFPTVNIKLADPDKLLPRHGVYIAETHLDGQKYKVMMNIGIRPTVSDGSGAVIEAHILGYSSSLYGREVHLWLFERLRDEKKFESLDALREQLQKDKKMVELFQK</sequence>
<dbReference type="eggNOG" id="COG0196">
    <property type="taxonomic scope" value="Bacteria"/>
</dbReference>
<dbReference type="Gene3D" id="3.40.50.620">
    <property type="entry name" value="HUPs"/>
    <property type="match status" value="1"/>
</dbReference>
<dbReference type="NCBIfam" id="NF004160">
    <property type="entry name" value="PRK05627.1-3"/>
    <property type="match status" value="1"/>
</dbReference>
<dbReference type="AlphaFoldDB" id="B4S4S9"/>
<evidence type="ECO:0000313" key="18">
    <source>
        <dbReference type="Proteomes" id="UP000002725"/>
    </source>
</evidence>
<proteinExistence type="inferred from homology"/>
<evidence type="ECO:0000256" key="14">
    <source>
        <dbReference type="ARBA" id="ARBA00049494"/>
    </source>
</evidence>
<gene>
    <name evidence="17" type="ordered locus">Paes_0370</name>
</gene>
<keyword evidence="10 15" id="KW-0274">FAD</keyword>
<evidence type="ECO:0000256" key="7">
    <source>
        <dbReference type="ARBA" id="ARBA00022695"/>
    </source>
</evidence>
<keyword evidence="9 15" id="KW-0418">Kinase</keyword>
<dbReference type="SMART" id="SM00904">
    <property type="entry name" value="Flavokinase"/>
    <property type="match status" value="1"/>
</dbReference>
<feature type="domain" description="Riboflavin kinase" evidence="16">
    <location>
        <begin position="195"/>
        <end position="321"/>
    </location>
</feature>
<keyword evidence="5 15" id="KW-0288">FMN</keyword>
<accession>B4S4S9</accession>
<organism evidence="17 18">
    <name type="scientific">Prosthecochloris aestuarii (strain DSM 271 / SK 413)</name>
    <dbReference type="NCBI Taxonomy" id="290512"/>
    <lineage>
        <taxon>Bacteria</taxon>
        <taxon>Pseudomonadati</taxon>
        <taxon>Chlorobiota</taxon>
        <taxon>Chlorobiia</taxon>
        <taxon>Chlorobiales</taxon>
        <taxon>Chlorobiaceae</taxon>
        <taxon>Prosthecochloris</taxon>
    </lineage>
</organism>
<dbReference type="RefSeq" id="WP_012504964.1">
    <property type="nucleotide sequence ID" value="NC_011059.1"/>
</dbReference>
<dbReference type="GO" id="GO:0009398">
    <property type="term" value="P:FMN biosynthetic process"/>
    <property type="evidence" value="ECO:0007669"/>
    <property type="project" value="UniProtKB-UniRule"/>
</dbReference>
<keyword evidence="8 15" id="KW-0547">Nucleotide-binding</keyword>
<keyword evidence="6 15" id="KW-0808">Transferase</keyword>
<evidence type="ECO:0000256" key="5">
    <source>
        <dbReference type="ARBA" id="ARBA00022643"/>
    </source>
</evidence>
<evidence type="ECO:0000256" key="8">
    <source>
        <dbReference type="ARBA" id="ARBA00022741"/>
    </source>
</evidence>
<dbReference type="PANTHER" id="PTHR22749">
    <property type="entry name" value="RIBOFLAVIN KINASE/FMN ADENYLYLTRANSFERASE"/>
    <property type="match status" value="1"/>
</dbReference>
<dbReference type="Gene3D" id="2.40.30.30">
    <property type="entry name" value="Riboflavin kinase-like"/>
    <property type="match status" value="1"/>
</dbReference>
<dbReference type="InterPro" id="IPR014729">
    <property type="entry name" value="Rossmann-like_a/b/a_fold"/>
</dbReference>
<dbReference type="PIRSF" id="PIRSF004491">
    <property type="entry name" value="FAD_Synth"/>
    <property type="match status" value="1"/>
</dbReference>
<comment type="pathway">
    <text evidence="3 15">Cofactor biosynthesis; FMN biosynthesis; FMN from riboflavin (ATP route): step 1/1.</text>
</comment>
<dbReference type="EC" id="2.7.7.2" evidence="15"/>
<comment type="function">
    <text evidence="1">Catalyzes the phosphorylation of riboflavin to FMN followed by the adenylation of FMN to FAD.</text>
</comment>
<dbReference type="Pfam" id="PF06574">
    <property type="entry name" value="FAD_syn"/>
    <property type="match status" value="1"/>
</dbReference>
<evidence type="ECO:0000313" key="17">
    <source>
        <dbReference type="EMBL" id="ACF45427.1"/>
    </source>
</evidence>
<dbReference type="GO" id="GO:0003919">
    <property type="term" value="F:FMN adenylyltransferase activity"/>
    <property type="evidence" value="ECO:0007669"/>
    <property type="project" value="UniProtKB-UniRule"/>
</dbReference>
<keyword evidence="18" id="KW-1185">Reference proteome</keyword>
<dbReference type="InterPro" id="IPR023465">
    <property type="entry name" value="Riboflavin_kinase_dom_sf"/>
</dbReference>
<dbReference type="PANTHER" id="PTHR22749:SF6">
    <property type="entry name" value="RIBOFLAVIN KINASE"/>
    <property type="match status" value="1"/>
</dbReference>
<dbReference type="FunFam" id="3.40.50.620:FF:000021">
    <property type="entry name" value="Riboflavin biosynthesis protein"/>
    <property type="match status" value="1"/>
</dbReference>
<dbReference type="EMBL" id="CP001108">
    <property type="protein sequence ID" value="ACF45427.1"/>
    <property type="molecule type" value="Genomic_DNA"/>
</dbReference>
<dbReference type="NCBIfam" id="NF004162">
    <property type="entry name" value="PRK05627.1-5"/>
    <property type="match status" value="1"/>
</dbReference>
<evidence type="ECO:0000256" key="6">
    <source>
        <dbReference type="ARBA" id="ARBA00022679"/>
    </source>
</evidence>
<keyword evidence="7 15" id="KW-0548">Nucleotidyltransferase</keyword>
<dbReference type="CDD" id="cd02064">
    <property type="entry name" value="FAD_synthetase_N"/>
    <property type="match status" value="1"/>
</dbReference>
<evidence type="ECO:0000256" key="3">
    <source>
        <dbReference type="ARBA" id="ARBA00005201"/>
    </source>
</evidence>
<evidence type="ECO:0000256" key="12">
    <source>
        <dbReference type="ARBA" id="ARBA00023268"/>
    </source>
</evidence>
<evidence type="ECO:0000256" key="4">
    <source>
        <dbReference type="ARBA" id="ARBA00022630"/>
    </source>
</evidence>
<dbReference type="InterPro" id="IPR015864">
    <property type="entry name" value="FAD_synthase"/>
</dbReference>
<dbReference type="InterPro" id="IPR015865">
    <property type="entry name" value="Riboflavin_kinase_bac/euk"/>
</dbReference>
<dbReference type="InterPro" id="IPR023468">
    <property type="entry name" value="Riboflavin_kinase"/>
</dbReference>
<evidence type="ECO:0000256" key="13">
    <source>
        <dbReference type="ARBA" id="ARBA00047880"/>
    </source>
</evidence>
<comment type="similarity">
    <text evidence="15">Belongs to the ribF family.</text>
</comment>
<evidence type="ECO:0000256" key="10">
    <source>
        <dbReference type="ARBA" id="ARBA00022827"/>
    </source>
</evidence>
<dbReference type="GO" id="GO:0008531">
    <property type="term" value="F:riboflavin kinase activity"/>
    <property type="evidence" value="ECO:0007669"/>
    <property type="project" value="UniProtKB-UniRule"/>
</dbReference>
<evidence type="ECO:0000256" key="15">
    <source>
        <dbReference type="PIRNR" id="PIRNR004491"/>
    </source>
</evidence>
<keyword evidence="11 15" id="KW-0067">ATP-binding</keyword>
<dbReference type="Proteomes" id="UP000002725">
    <property type="component" value="Chromosome"/>
</dbReference>
<dbReference type="GO" id="GO:0005524">
    <property type="term" value="F:ATP binding"/>
    <property type="evidence" value="ECO:0007669"/>
    <property type="project" value="UniProtKB-UniRule"/>
</dbReference>
<reference evidence="17" key="1">
    <citation type="submission" date="2008-06" db="EMBL/GenBank/DDBJ databases">
        <title>Complete sequence of chromosome of Prosthecochloris aestuarii DSM 271.</title>
        <authorList>
            <consortium name="US DOE Joint Genome Institute"/>
            <person name="Lucas S."/>
            <person name="Copeland A."/>
            <person name="Lapidus A."/>
            <person name="Glavina del Rio T."/>
            <person name="Dalin E."/>
            <person name="Tice H."/>
            <person name="Bruce D."/>
            <person name="Goodwin L."/>
            <person name="Pitluck S."/>
            <person name="Schmutz J."/>
            <person name="Larimer F."/>
            <person name="Land M."/>
            <person name="Hauser L."/>
            <person name="Kyrpides N."/>
            <person name="Anderson I."/>
            <person name="Liu Z."/>
            <person name="Li T."/>
            <person name="Zhao F."/>
            <person name="Overmann J."/>
            <person name="Bryant D.A."/>
            <person name="Richardson P."/>
        </authorList>
    </citation>
    <scope>NUCLEOTIDE SEQUENCE [LARGE SCALE GENOMIC DNA]</scope>
    <source>
        <strain evidence="17">DSM 271</strain>
    </source>
</reference>
<keyword evidence="12" id="KW-0511">Multifunctional enzyme</keyword>
<dbReference type="EC" id="2.7.1.26" evidence="15"/>
<keyword evidence="4 15" id="KW-0285">Flavoprotein</keyword>
<dbReference type="GO" id="GO:0009231">
    <property type="term" value="P:riboflavin biosynthetic process"/>
    <property type="evidence" value="ECO:0007669"/>
    <property type="project" value="InterPro"/>
</dbReference>
<evidence type="ECO:0000256" key="9">
    <source>
        <dbReference type="ARBA" id="ARBA00022777"/>
    </source>
</evidence>